<protein>
    <recommendedName>
        <fullName evidence="4">Threonine/serine exporter-like N-terminal domain-containing protein</fullName>
    </recommendedName>
</protein>
<feature type="region of interest" description="Disordered" evidence="2">
    <location>
        <begin position="652"/>
        <end position="705"/>
    </location>
</feature>
<feature type="transmembrane region" description="Helical" evidence="3">
    <location>
        <begin position="219"/>
        <end position="238"/>
    </location>
</feature>
<dbReference type="PANTHER" id="PTHR31082:SF4">
    <property type="entry name" value="PHEROMONE-REGULATED MEMBRANE PROTEIN 10"/>
    <property type="match status" value="1"/>
</dbReference>
<keyword evidence="3" id="KW-0812">Transmembrane</keyword>
<evidence type="ECO:0000256" key="1">
    <source>
        <dbReference type="ARBA" id="ARBA00034125"/>
    </source>
</evidence>
<feature type="domain" description="Threonine/serine exporter-like N-terminal" evidence="4">
    <location>
        <begin position="204"/>
        <end position="328"/>
    </location>
</feature>
<dbReference type="InterPro" id="IPR051361">
    <property type="entry name" value="ThrE/Ser_Exporter"/>
</dbReference>
<feature type="compositionally biased region" description="Polar residues" evidence="2">
    <location>
        <begin position="17"/>
        <end position="33"/>
    </location>
</feature>
<feature type="compositionally biased region" description="Polar residues" evidence="2">
    <location>
        <begin position="652"/>
        <end position="661"/>
    </location>
</feature>
<evidence type="ECO:0000259" key="4">
    <source>
        <dbReference type="Pfam" id="PF06738"/>
    </source>
</evidence>
<feature type="transmembrane region" description="Helical" evidence="3">
    <location>
        <begin position="308"/>
        <end position="330"/>
    </location>
</feature>
<dbReference type="Pfam" id="PF06738">
    <property type="entry name" value="ThrE"/>
    <property type="match status" value="1"/>
</dbReference>
<evidence type="ECO:0000313" key="5">
    <source>
        <dbReference type="EMBL" id="CAE4629663.1"/>
    </source>
</evidence>
<dbReference type="InterPro" id="IPR010619">
    <property type="entry name" value="ThrE-like_N"/>
</dbReference>
<feature type="transmembrane region" description="Helical" evidence="3">
    <location>
        <begin position="410"/>
        <end position="431"/>
    </location>
</feature>
<accession>A0A7S4VZK7</accession>
<gene>
    <name evidence="5" type="ORF">DBRI00130_LOCUS26700</name>
</gene>
<dbReference type="PANTHER" id="PTHR31082">
    <property type="entry name" value="PHEROMONE-REGULATED MEMBRANE PROTEIN 10"/>
    <property type="match status" value="1"/>
</dbReference>
<organism evidence="5">
    <name type="scientific">Ditylum brightwellii</name>
    <dbReference type="NCBI Taxonomy" id="49249"/>
    <lineage>
        <taxon>Eukaryota</taxon>
        <taxon>Sar</taxon>
        <taxon>Stramenopiles</taxon>
        <taxon>Ochrophyta</taxon>
        <taxon>Bacillariophyta</taxon>
        <taxon>Mediophyceae</taxon>
        <taxon>Lithodesmiophycidae</taxon>
        <taxon>Lithodesmiales</taxon>
        <taxon>Lithodesmiaceae</taxon>
        <taxon>Ditylum</taxon>
    </lineage>
</organism>
<feature type="transmembrane region" description="Helical" evidence="3">
    <location>
        <begin position="275"/>
        <end position="296"/>
    </location>
</feature>
<keyword evidence="3" id="KW-0472">Membrane</keyword>
<feature type="transmembrane region" description="Helical" evidence="3">
    <location>
        <begin position="245"/>
        <end position="263"/>
    </location>
</feature>
<dbReference type="GO" id="GO:0022857">
    <property type="term" value="F:transmembrane transporter activity"/>
    <property type="evidence" value="ECO:0007669"/>
    <property type="project" value="InterPro"/>
</dbReference>
<evidence type="ECO:0000256" key="2">
    <source>
        <dbReference type="SAM" id="MobiDB-lite"/>
    </source>
</evidence>
<evidence type="ECO:0000256" key="3">
    <source>
        <dbReference type="SAM" id="Phobius"/>
    </source>
</evidence>
<name>A0A7S4VZK7_9STRA</name>
<comment type="similarity">
    <text evidence="1">Belongs to the ThrE exporter (TC 2.A.79) family.</text>
</comment>
<proteinExistence type="inferred from homology"/>
<dbReference type="EMBL" id="HBNS01034126">
    <property type="protein sequence ID" value="CAE4629663.1"/>
    <property type="molecule type" value="Transcribed_RNA"/>
</dbReference>
<sequence length="705" mass="80018">MESTTDDQQHTVMFDSDNIQQTGGGTHDSSSRWQKATYDAKSIRQKITFSGRKFDVKTLPVDLYRVYETLKIRSGEEYALTNVFMIRTAIELHRAWHNTLLTAKILQQLKDKFQVRMTWELGVIKLKFHVEDGSHELQYKVPYDYDSEYQDLYMKIAVAYLDGHMTVHQALIYQSDTKRGKHTAKSGLFIRDFPGRLLVYPLEAATCAVIFFGGDWYDFGVTALTGFVSGLIEYLLVTIGGSAKLMVDVIVGVSTGLIASLFYRYDGEHTCLPAVFLGTLYWFFYGTAFVLGILEIISGELETGVVRFMAVAVKTFVLSLGTTFGMQIVLKEPKDAWFDYDGNCGNIDLDDQWWRIPLYLLCSASALGQYRFPIVDYWRALSVQLVGYEVQYQVFLFLRTRHSQDLQDTAAANLLGAIGAVVFAAIMSYFVESITYYYHARVLQRRKGKYSPFGEFLYSTCETYVRVTNRLGFGKKNDLVYLEMSEKLRKQREELEDTNHSRTDITLTEEEEMVFLEAVIQAEDLNIWALLMPTLYQLVPGSLIARLWFNTIFLPPLDSECKVIDGTDYNFVKPVQSASHAVFESLLVTAVSLALGTLIGFGVVEYGTYILTKLFCCKNENQQITSDPNASADSIGTINLRKSSRNFFSHTINENNPSSDLYTIDENDPASDSERNTEDTNVNEEAGFDDDNITETNNDLLQPLL</sequence>
<reference evidence="5" key="1">
    <citation type="submission" date="2021-01" db="EMBL/GenBank/DDBJ databases">
        <authorList>
            <person name="Corre E."/>
            <person name="Pelletier E."/>
            <person name="Niang G."/>
            <person name="Scheremetjew M."/>
            <person name="Finn R."/>
            <person name="Kale V."/>
            <person name="Holt S."/>
            <person name="Cochrane G."/>
            <person name="Meng A."/>
            <person name="Brown T."/>
            <person name="Cohen L."/>
        </authorList>
    </citation>
    <scope>NUCLEOTIDE SEQUENCE</scope>
    <source>
        <strain evidence="5">GSO104</strain>
    </source>
</reference>
<keyword evidence="3" id="KW-1133">Transmembrane helix</keyword>
<feature type="compositionally biased region" description="Polar residues" evidence="2">
    <location>
        <begin position="694"/>
        <end position="705"/>
    </location>
</feature>
<dbReference type="AlphaFoldDB" id="A0A7S4VZK7"/>
<feature type="region of interest" description="Disordered" evidence="2">
    <location>
        <begin position="1"/>
        <end position="33"/>
    </location>
</feature>